<feature type="region of interest" description="Disordered" evidence="1">
    <location>
        <begin position="1"/>
        <end position="77"/>
    </location>
</feature>
<dbReference type="AlphaFoldDB" id="K9X3L7"/>
<accession>K9X3L7</accession>
<dbReference type="PATRIC" id="fig|56107.3.peg.5717"/>
<feature type="region of interest" description="Disordered" evidence="1">
    <location>
        <begin position="154"/>
        <end position="179"/>
    </location>
</feature>
<dbReference type="KEGG" id="csg:Cylst_5210"/>
<sequence length="511" mass="56645">MYSRQHRTFKNSSNSSDKPAKSQFAPRPFAAYPPSEATPQQQQTPNLQTQKSDVNEYKSGLIDGSKLTPRTTPARTPRIQMKLTIGQPGDKYEQEADQMAQDVVQRINAPQSESVQRQETPEEELRMKPLSGTLGRQEIPEEGVQMKSMVQRLSVGGGTDATPDIEESIQGAKGSGQPLTENIKEPMERAFGADFSGVKVHTDTQSDQLNQSIQAKAFTTGEDVFFRQGEYNPGSRGGQELLAHELTHVVQQKGKGTEGDGQGKALLQRKIMFEKGTEYLNTEGSDQKVFGLKVPDIYRQQLSEVSKLEKEVLVIAEQPGSGSASYSYDEDRQKGIIKVGVLDENYDEETKQSVAKSKIIAMCHEMQHAIDDLKVGSPQEGRVRGSGPWYDKIMSELQAHAVQAQAGKEIMKEGVKISQNDEILASGFNEEGFNQGGVMYNKLLLYFKMYGVDLDVGMGTGVTEEEKNQAQVSQFIFLNWDVINALIEKVNPTESKGKGEELQPLGKRKRE</sequence>
<keyword evidence="4" id="KW-1185">Reference proteome</keyword>
<proteinExistence type="predicted"/>
<gene>
    <name evidence="3" type="ORF">Cylst_5210</name>
</gene>
<dbReference type="Proteomes" id="UP000010475">
    <property type="component" value="Chromosome"/>
</dbReference>
<dbReference type="STRING" id="56107.Cylst_5210"/>
<dbReference type="Pfam" id="PF13699">
    <property type="entry name" value="eCIS_core"/>
    <property type="match status" value="1"/>
</dbReference>
<dbReference type="EMBL" id="CP003642">
    <property type="protein sequence ID" value="AFZ27245.1"/>
    <property type="molecule type" value="Genomic_DNA"/>
</dbReference>
<dbReference type="eggNOG" id="COG3064">
    <property type="taxonomic scope" value="Bacteria"/>
</dbReference>
<feature type="compositionally biased region" description="Low complexity" evidence="1">
    <location>
        <begin position="68"/>
        <end position="77"/>
    </location>
</feature>
<name>K9X3L7_9NOST</name>
<feature type="region of interest" description="Disordered" evidence="1">
    <location>
        <begin position="110"/>
        <end position="138"/>
    </location>
</feature>
<evidence type="ECO:0000259" key="2">
    <source>
        <dbReference type="Pfam" id="PF13699"/>
    </source>
</evidence>
<protein>
    <recommendedName>
        <fullName evidence="2">eCIS core domain-containing protein</fullName>
    </recommendedName>
</protein>
<feature type="compositionally biased region" description="Low complexity" evidence="1">
    <location>
        <begin position="38"/>
        <end position="50"/>
    </location>
</feature>
<reference evidence="3 4" key="1">
    <citation type="submission" date="2012-06" db="EMBL/GenBank/DDBJ databases">
        <title>Finished chromosome of genome of Cylindrospermum stagnale PCC 7417.</title>
        <authorList>
            <consortium name="US DOE Joint Genome Institute"/>
            <person name="Gugger M."/>
            <person name="Coursin T."/>
            <person name="Rippka R."/>
            <person name="Tandeau De Marsac N."/>
            <person name="Huntemann M."/>
            <person name="Wei C.-L."/>
            <person name="Han J."/>
            <person name="Detter J.C."/>
            <person name="Han C."/>
            <person name="Tapia R."/>
            <person name="Chen A."/>
            <person name="Kyrpides N."/>
            <person name="Mavromatis K."/>
            <person name="Markowitz V."/>
            <person name="Szeto E."/>
            <person name="Ivanova N."/>
            <person name="Pagani I."/>
            <person name="Pati A."/>
            <person name="Goodwin L."/>
            <person name="Nordberg H.P."/>
            <person name="Cantor M.N."/>
            <person name="Hua S.X."/>
            <person name="Woyke T."/>
            <person name="Kerfeld C.A."/>
        </authorList>
    </citation>
    <scope>NUCLEOTIDE SEQUENCE [LARGE SCALE GENOMIC DNA]</scope>
    <source>
        <strain evidence="3 4">PCC 7417</strain>
    </source>
</reference>
<dbReference type="HOGENOM" id="CLU_532888_0_0_3"/>
<organism evidence="3 4">
    <name type="scientific">Cylindrospermum stagnale PCC 7417</name>
    <dbReference type="NCBI Taxonomy" id="56107"/>
    <lineage>
        <taxon>Bacteria</taxon>
        <taxon>Bacillati</taxon>
        <taxon>Cyanobacteriota</taxon>
        <taxon>Cyanophyceae</taxon>
        <taxon>Nostocales</taxon>
        <taxon>Nostocaceae</taxon>
        <taxon>Cylindrospermum</taxon>
    </lineage>
</organism>
<dbReference type="eggNOG" id="COG0656">
    <property type="taxonomic scope" value="Bacteria"/>
</dbReference>
<evidence type="ECO:0000313" key="3">
    <source>
        <dbReference type="EMBL" id="AFZ27245.1"/>
    </source>
</evidence>
<dbReference type="OrthoDB" id="292792at2"/>
<feature type="domain" description="eCIS core" evidence="2">
    <location>
        <begin position="178"/>
        <end position="255"/>
    </location>
</feature>
<dbReference type="InterPro" id="IPR025295">
    <property type="entry name" value="eCIS_core_dom"/>
</dbReference>
<evidence type="ECO:0000313" key="4">
    <source>
        <dbReference type="Proteomes" id="UP000010475"/>
    </source>
</evidence>
<evidence type="ECO:0000256" key="1">
    <source>
        <dbReference type="SAM" id="MobiDB-lite"/>
    </source>
</evidence>
<dbReference type="RefSeq" id="WP_015210480.1">
    <property type="nucleotide sequence ID" value="NC_019757.1"/>
</dbReference>